<dbReference type="PROSITE" id="PS51257">
    <property type="entry name" value="PROKAR_LIPOPROTEIN"/>
    <property type="match status" value="1"/>
</dbReference>
<dbReference type="GO" id="GO:0005975">
    <property type="term" value="P:carbohydrate metabolic process"/>
    <property type="evidence" value="ECO:0007669"/>
    <property type="project" value="InterPro"/>
</dbReference>
<dbReference type="PANTHER" id="PTHR34216:SF3">
    <property type="entry name" value="POLY-BETA-1,6-N-ACETYL-D-GLUCOSAMINE N-DEACETYLASE"/>
    <property type="match status" value="1"/>
</dbReference>
<dbReference type="PANTHER" id="PTHR34216">
    <property type="match status" value="1"/>
</dbReference>
<dbReference type="eggNOG" id="COG0726">
    <property type="taxonomic scope" value="Bacteria"/>
</dbReference>
<dbReference type="InterPro" id="IPR011330">
    <property type="entry name" value="Glyco_hydro/deAcase_b/a-brl"/>
</dbReference>
<dbReference type="EMBL" id="AP012029">
    <property type="protein sequence ID" value="BAJ62458.1"/>
    <property type="molecule type" value="Genomic_DNA"/>
</dbReference>
<dbReference type="GO" id="GO:0016810">
    <property type="term" value="F:hydrolase activity, acting on carbon-nitrogen (but not peptide) bonds"/>
    <property type="evidence" value="ECO:0007669"/>
    <property type="project" value="InterPro"/>
</dbReference>
<dbReference type="InParanoid" id="E8N0R3"/>
<proteinExistence type="predicted"/>
<evidence type="ECO:0000313" key="6">
    <source>
        <dbReference type="Proteomes" id="UP000008922"/>
    </source>
</evidence>
<dbReference type="PROSITE" id="PS51677">
    <property type="entry name" value="NODB"/>
    <property type="match status" value="1"/>
</dbReference>
<dbReference type="CDD" id="cd10918">
    <property type="entry name" value="CE4_NodB_like_5s_6s"/>
    <property type="match status" value="1"/>
</dbReference>
<dbReference type="Gene3D" id="3.20.20.370">
    <property type="entry name" value="Glycoside hydrolase/deacetylase"/>
    <property type="match status" value="1"/>
</dbReference>
<dbReference type="STRING" id="926569.ANT_04240"/>
<dbReference type="RefSeq" id="WP_013558854.1">
    <property type="nucleotide sequence ID" value="NC_014960.1"/>
</dbReference>
<dbReference type="SUPFAM" id="SSF88713">
    <property type="entry name" value="Glycoside hydrolase/deacetylase"/>
    <property type="match status" value="1"/>
</dbReference>
<dbReference type="InterPro" id="IPR002509">
    <property type="entry name" value="NODB_dom"/>
</dbReference>
<sequence length="310" mass="34139">MRRILLGLLVMALAGAVGCATTGYAAPLDEAGQTQVAQKVETMLATANSFPANTPSPGSSATLPPTFTASPTMTLTPTLTPSPTWKNVFAGEVYAPILLYHRVVEGQENNRYAVSPTAFEEQMRFLAENGYTTITPAYLARVILVGGQLPERPVLITFDDGYADTYTNAFPIMEKYGLKGALYVVTSTVGVGEFITIEQLRDLAAHGWEIGSHTVRHVDLVKNPDQVEKELEDSRQTLQDWLGMPVLTMAYPYGKANEYVQTKTRLAGFRAGLRIGIFNRHTPDSLFELSRREVRAEYTLEQFIELLSVP</sequence>
<evidence type="ECO:0000313" key="5">
    <source>
        <dbReference type="EMBL" id="BAJ62458.1"/>
    </source>
</evidence>
<dbReference type="AlphaFoldDB" id="E8N0R3"/>
<evidence type="ECO:0000256" key="1">
    <source>
        <dbReference type="ARBA" id="ARBA00004613"/>
    </source>
</evidence>
<keyword evidence="6" id="KW-1185">Reference proteome</keyword>
<organism evidence="5 6">
    <name type="scientific">Anaerolinea thermophila (strain DSM 14523 / JCM 11388 / NBRC 100420 / UNI-1)</name>
    <dbReference type="NCBI Taxonomy" id="926569"/>
    <lineage>
        <taxon>Bacteria</taxon>
        <taxon>Bacillati</taxon>
        <taxon>Chloroflexota</taxon>
        <taxon>Anaerolineae</taxon>
        <taxon>Anaerolineales</taxon>
        <taxon>Anaerolineaceae</taxon>
        <taxon>Anaerolinea</taxon>
    </lineage>
</organism>
<feature type="chain" id="PRO_5003225197" description="NodB homology domain-containing protein" evidence="3">
    <location>
        <begin position="26"/>
        <end position="310"/>
    </location>
</feature>
<comment type="subcellular location">
    <subcellularLocation>
        <location evidence="1">Secreted</location>
    </subcellularLocation>
</comment>
<evidence type="ECO:0000256" key="2">
    <source>
        <dbReference type="ARBA" id="ARBA00022729"/>
    </source>
</evidence>
<dbReference type="GO" id="GO:0005576">
    <property type="term" value="C:extracellular region"/>
    <property type="evidence" value="ECO:0007669"/>
    <property type="project" value="UniProtKB-SubCell"/>
</dbReference>
<feature type="signal peptide" evidence="3">
    <location>
        <begin position="1"/>
        <end position="25"/>
    </location>
</feature>
<protein>
    <recommendedName>
        <fullName evidence="4">NodB homology domain-containing protein</fullName>
    </recommendedName>
</protein>
<dbReference type="HOGENOM" id="CLU_030024_5_2_0"/>
<gene>
    <name evidence="5" type="ordered locus">ANT_04240</name>
</gene>
<name>E8N0R3_ANATU</name>
<evidence type="ECO:0000259" key="4">
    <source>
        <dbReference type="PROSITE" id="PS51677"/>
    </source>
</evidence>
<dbReference type="FunCoup" id="E8N0R3">
    <property type="interactions" value="49"/>
</dbReference>
<dbReference type="KEGG" id="atm:ANT_04240"/>
<dbReference type="Pfam" id="PF01522">
    <property type="entry name" value="Polysacc_deac_1"/>
    <property type="match status" value="1"/>
</dbReference>
<dbReference type="Proteomes" id="UP000008922">
    <property type="component" value="Chromosome"/>
</dbReference>
<keyword evidence="2 3" id="KW-0732">Signal</keyword>
<accession>E8N0R3</accession>
<reference evidence="5 6" key="1">
    <citation type="submission" date="2010-12" db="EMBL/GenBank/DDBJ databases">
        <title>Whole genome sequence of Anaerolinea thermophila UNI-1.</title>
        <authorList>
            <person name="Narita-Yamada S."/>
            <person name="Kishi E."/>
            <person name="Watanabe Y."/>
            <person name="Takasaki K."/>
            <person name="Ankai A."/>
            <person name="Oguchi A."/>
            <person name="Fukui S."/>
            <person name="Takahashi M."/>
            <person name="Yashiro I."/>
            <person name="Hosoyama A."/>
            <person name="Sekiguchi Y."/>
            <person name="Hanada S."/>
            <person name="Fujita N."/>
        </authorList>
    </citation>
    <scope>NUCLEOTIDE SEQUENCE [LARGE SCALE GENOMIC DNA]</scope>
    <source>
        <strain evidence="6">DSM 14523 / JCM 11388 / NBRC 100420 / UNI-1</strain>
    </source>
</reference>
<evidence type="ECO:0000256" key="3">
    <source>
        <dbReference type="SAM" id="SignalP"/>
    </source>
</evidence>
<feature type="domain" description="NodB homology" evidence="4">
    <location>
        <begin position="152"/>
        <end position="310"/>
    </location>
</feature>
<dbReference type="InterPro" id="IPR051398">
    <property type="entry name" value="Polysacch_Deacetylase"/>
</dbReference>